<comment type="subcellular location">
    <subcellularLocation>
        <location evidence="1">Nucleus</location>
    </subcellularLocation>
</comment>
<feature type="region of interest" description="Disordered" evidence="12">
    <location>
        <begin position="1"/>
        <end position="48"/>
    </location>
</feature>
<dbReference type="Pfam" id="PF06087">
    <property type="entry name" value="Tyr-DNA_phospho"/>
    <property type="match status" value="1"/>
</dbReference>
<evidence type="ECO:0000256" key="11">
    <source>
        <dbReference type="PIRSR" id="PIRSR610347-3"/>
    </source>
</evidence>
<evidence type="ECO:0000256" key="4">
    <source>
        <dbReference type="ARBA" id="ARBA00022763"/>
    </source>
</evidence>
<evidence type="ECO:0000256" key="8">
    <source>
        <dbReference type="ARBA" id="ARBA00023242"/>
    </source>
</evidence>
<keyword evidence="4" id="KW-0227">DNA damage</keyword>
<dbReference type="GO" id="GO:0003690">
    <property type="term" value="F:double-stranded DNA binding"/>
    <property type="evidence" value="ECO:0007669"/>
    <property type="project" value="TreeGrafter"/>
</dbReference>
<dbReference type="GO" id="GO:0004527">
    <property type="term" value="F:exonuclease activity"/>
    <property type="evidence" value="ECO:0007669"/>
    <property type="project" value="UniProtKB-KW"/>
</dbReference>
<keyword evidence="6" id="KW-0269">Exonuclease</keyword>
<comment type="similarity">
    <text evidence="2">Belongs to the tyrosyl-DNA phosphodiesterase family.</text>
</comment>
<dbReference type="OrthoDB" id="47785at2759"/>
<proteinExistence type="inferred from homology"/>
<dbReference type="PANTHER" id="PTHR12415:SF0">
    <property type="entry name" value="TYROSYL-DNA PHOSPHODIESTERASE 1"/>
    <property type="match status" value="1"/>
</dbReference>
<dbReference type="SUPFAM" id="SSF56024">
    <property type="entry name" value="Phospholipase D/nuclease"/>
    <property type="match status" value="2"/>
</dbReference>
<dbReference type="InterPro" id="IPR010347">
    <property type="entry name" value="Tdp1"/>
</dbReference>
<evidence type="ECO:0000256" key="12">
    <source>
        <dbReference type="SAM" id="MobiDB-lite"/>
    </source>
</evidence>
<accession>A0A1V9XA96</accession>
<dbReference type="GO" id="GO:0006281">
    <property type="term" value="P:DNA repair"/>
    <property type="evidence" value="ECO:0007669"/>
    <property type="project" value="UniProtKB-KW"/>
</dbReference>
<evidence type="ECO:0000256" key="7">
    <source>
        <dbReference type="ARBA" id="ARBA00023204"/>
    </source>
</evidence>
<keyword evidence="8" id="KW-0539">Nucleus</keyword>
<keyword evidence="7" id="KW-0234">DNA repair</keyword>
<feature type="binding site" evidence="10">
    <location>
        <position position="403"/>
    </location>
    <ligand>
        <name>substrate</name>
    </ligand>
</feature>
<dbReference type="PANTHER" id="PTHR12415">
    <property type="entry name" value="TYROSYL-DNA PHOSPHODIESTERASE 1"/>
    <property type="match status" value="1"/>
</dbReference>
<dbReference type="Gene3D" id="3.30.870.10">
    <property type="entry name" value="Endonuclease Chain A"/>
    <property type="match status" value="2"/>
</dbReference>
<gene>
    <name evidence="13" type="ORF">BIW11_11756</name>
</gene>
<organism evidence="13 14">
    <name type="scientific">Tropilaelaps mercedesae</name>
    <dbReference type="NCBI Taxonomy" id="418985"/>
    <lineage>
        <taxon>Eukaryota</taxon>
        <taxon>Metazoa</taxon>
        <taxon>Ecdysozoa</taxon>
        <taxon>Arthropoda</taxon>
        <taxon>Chelicerata</taxon>
        <taxon>Arachnida</taxon>
        <taxon>Acari</taxon>
        <taxon>Parasitiformes</taxon>
        <taxon>Mesostigmata</taxon>
        <taxon>Gamasina</taxon>
        <taxon>Dermanyssoidea</taxon>
        <taxon>Laelapidae</taxon>
        <taxon>Tropilaelaps</taxon>
    </lineage>
</organism>
<dbReference type="Proteomes" id="UP000192247">
    <property type="component" value="Unassembled WGS sequence"/>
</dbReference>
<feature type="site" description="Interaction with DNA" evidence="11">
    <location>
        <position position="426"/>
    </location>
</feature>
<evidence type="ECO:0000256" key="6">
    <source>
        <dbReference type="ARBA" id="ARBA00022839"/>
    </source>
</evidence>
<evidence type="ECO:0000256" key="9">
    <source>
        <dbReference type="PIRSR" id="PIRSR610347-1"/>
    </source>
</evidence>
<keyword evidence="5" id="KW-0378">Hydrolase</keyword>
<feature type="compositionally biased region" description="Polar residues" evidence="12">
    <location>
        <begin position="29"/>
        <end position="42"/>
    </location>
</feature>
<feature type="active site" description="Nucleophile" evidence="9">
    <location>
        <position position="175"/>
    </location>
</feature>
<dbReference type="EMBL" id="MNPL01018170">
    <property type="protein sequence ID" value="OQR70242.1"/>
    <property type="molecule type" value="Genomic_DNA"/>
</dbReference>
<name>A0A1V9XA96_9ACAR</name>
<reference evidence="13 14" key="1">
    <citation type="journal article" date="2017" name="Gigascience">
        <title>Draft genome of the honey bee ectoparasitic mite, Tropilaelaps mercedesae, is shaped by the parasitic life history.</title>
        <authorList>
            <person name="Dong X."/>
            <person name="Armstrong S.D."/>
            <person name="Xia D."/>
            <person name="Makepeace B.L."/>
            <person name="Darby A.C."/>
            <person name="Kadowaki T."/>
        </authorList>
    </citation>
    <scope>NUCLEOTIDE SEQUENCE [LARGE SCALE GENOMIC DNA]</scope>
    <source>
        <strain evidence="13">Wuxi-XJTLU</strain>
    </source>
</reference>
<dbReference type="GO" id="GO:0003697">
    <property type="term" value="F:single-stranded DNA binding"/>
    <property type="evidence" value="ECO:0007669"/>
    <property type="project" value="TreeGrafter"/>
</dbReference>
<feature type="active site" description="Proton donor/acceptor" evidence="9">
    <location>
        <position position="401"/>
    </location>
</feature>
<evidence type="ECO:0000313" key="14">
    <source>
        <dbReference type="Proteomes" id="UP000192247"/>
    </source>
</evidence>
<protein>
    <submittedName>
        <fullName evidence="13">Tyrosyl-DNA phosphodiesterase 1-like</fullName>
    </submittedName>
</protein>
<feature type="binding site" evidence="10">
    <location>
        <position position="177"/>
    </location>
    <ligand>
        <name>substrate</name>
    </ligand>
</feature>
<comment type="caution">
    <text evidence="13">The sequence shown here is derived from an EMBL/GenBank/DDBJ whole genome shotgun (WGS) entry which is preliminary data.</text>
</comment>
<evidence type="ECO:0000256" key="2">
    <source>
        <dbReference type="ARBA" id="ARBA00010205"/>
    </source>
</evidence>
<dbReference type="GO" id="GO:0005634">
    <property type="term" value="C:nucleus"/>
    <property type="evidence" value="ECO:0007669"/>
    <property type="project" value="UniProtKB-SubCell"/>
</dbReference>
<sequence length="504" mass="57775">MANSRKKVHEISESDDDVDEISESKRARASSSQPLQLPSTTRRGSDVPPCPQGFMCARTSVDHVQTNSHEYRVRGFYLTKCDGLQTKFNADTFTRSLKQILHEDVDDQLESAVHFSYVYDMEWLLNQYPQKYRHLPMMLVVQRRQDLFELLIAQRQVYRNVCLLPVELARFGSHHSKMILLKYKHSLRIVITTANLYGPDWGRKSQMVWVSPMLKKNSQHKVAPDSNTGFRSALCTYLRSYQKKKLHGLAESYMNYDFSLIEKCFFIGSTPNSINSGLVALDSVLTKNVPALANENPVIFSFSSIGTLGQDDAAWLRQTFGRSLLATDQSMKQNAGIEDINNDNIQAIYPTIDEVRTSFEGYAAGRSLPYSEKVHKKQRWLSRFLHHWKADRVGRSRAAPHVKFYIRTSLDYQQTFWFMMTSANLSKAAWGNLRMKAPLSYECGVLYVPDNPMVTDHVVIPFDLPPKKYSASDRLWVQDSCYAEIDFQGNTWDPRKGGSISVAW</sequence>
<evidence type="ECO:0000313" key="13">
    <source>
        <dbReference type="EMBL" id="OQR70242.1"/>
    </source>
</evidence>
<dbReference type="GO" id="GO:0017005">
    <property type="term" value="F:3'-tyrosyl-DNA phosphodiesterase activity"/>
    <property type="evidence" value="ECO:0007669"/>
    <property type="project" value="TreeGrafter"/>
</dbReference>
<keyword evidence="14" id="KW-1185">Reference proteome</keyword>
<dbReference type="AlphaFoldDB" id="A0A1V9XA96"/>
<dbReference type="InParanoid" id="A0A1V9XA96"/>
<evidence type="ECO:0000256" key="5">
    <source>
        <dbReference type="ARBA" id="ARBA00022801"/>
    </source>
</evidence>
<evidence type="ECO:0000256" key="1">
    <source>
        <dbReference type="ARBA" id="ARBA00004123"/>
    </source>
</evidence>
<dbReference type="STRING" id="418985.A0A1V9XA96"/>
<dbReference type="FunCoup" id="A0A1V9XA96">
    <property type="interactions" value="1242"/>
</dbReference>
<keyword evidence="3" id="KW-0540">Nuclease</keyword>
<evidence type="ECO:0000256" key="3">
    <source>
        <dbReference type="ARBA" id="ARBA00022722"/>
    </source>
</evidence>
<evidence type="ECO:0000256" key="10">
    <source>
        <dbReference type="PIRSR" id="PIRSR610347-2"/>
    </source>
</evidence>